<keyword evidence="12" id="KW-1185">Reference proteome</keyword>
<dbReference type="GO" id="GO:0005886">
    <property type="term" value="C:plasma membrane"/>
    <property type="evidence" value="ECO:0007669"/>
    <property type="project" value="TreeGrafter"/>
</dbReference>
<keyword evidence="5" id="KW-0677">Repeat</keyword>
<dbReference type="AlphaFoldDB" id="A0A7I8W8X0"/>
<dbReference type="Pfam" id="PF12799">
    <property type="entry name" value="LRR_4"/>
    <property type="match status" value="1"/>
</dbReference>
<gene>
    <name evidence="11" type="ORF">DGYR_LOCUS12088</name>
</gene>
<evidence type="ECO:0000256" key="6">
    <source>
        <dbReference type="ARBA" id="ARBA00022989"/>
    </source>
</evidence>
<comment type="subcellular location">
    <subcellularLocation>
        <location evidence="1">Membrane</location>
        <topology evidence="1">Single-pass membrane protein</topology>
    </subcellularLocation>
</comment>
<evidence type="ECO:0000256" key="2">
    <source>
        <dbReference type="ARBA" id="ARBA00022614"/>
    </source>
</evidence>
<feature type="transmembrane region" description="Helical" evidence="9">
    <location>
        <begin position="527"/>
        <end position="551"/>
    </location>
</feature>
<keyword evidence="3 9" id="KW-0812">Transmembrane</keyword>
<protein>
    <submittedName>
        <fullName evidence="11">Uncharacterized protein</fullName>
    </submittedName>
</protein>
<evidence type="ECO:0000256" key="7">
    <source>
        <dbReference type="ARBA" id="ARBA00023027"/>
    </source>
</evidence>
<feature type="chain" id="PRO_5029788777" evidence="10">
    <location>
        <begin position="20"/>
        <end position="674"/>
    </location>
</feature>
<keyword evidence="6 9" id="KW-1133">Transmembrane helix</keyword>
<evidence type="ECO:0000256" key="3">
    <source>
        <dbReference type="ARBA" id="ARBA00022692"/>
    </source>
</evidence>
<organism evidence="11 12">
    <name type="scientific">Dimorphilus gyrociliatus</name>
    <dbReference type="NCBI Taxonomy" id="2664684"/>
    <lineage>
        <taxon>Eukaryota</taxon>
        <taxon>Metazoa</taxon>
        <taxon>Spiralia</taxon>
        <taxon>Lophotrochozoa</taxon>
        <taxon>Annelida</taxon>
        <taxon>Polychaeta</taxon>
        <taxon>Polychaeta incertae sedis</taxon>
        <taxon>Dinophilidae</taxon>
        <taxon>Dimorphilus</taxon>
    </lineage>
</organism>
<evidence type="ECO:0000256" key="9">
    <source>
        <dbReference type="SAM" id="Phobius"/>
    </source>
</evidence>
<evidence type="ECO:0000256" key="10">
    <source>
        <dbReference type="SAM" id="SignalP"/>
    </source>
</evidence>
<dbReference type="GO" id="GO:0038023">
    <property type="term" value="F:signaling receptor activity"/>
    <property type="evidence" value="ECO:0007669"/>
    <property type="project" value="TreeGrafter"/>
</dbReference>
<accession>A0A7I8W8X0</accession>
<dbReference type="Gene3D" id="3.80.10.10">
    <property type="entry name" value="Ribonuclease Inhibitor"/>
    <property type="match status" value="2"/>
</dbReference>
<dbReference type="InterPro" id="IPR025875">
    <property type="entry name" value="Leu-rich_rpt_4"/>
</dbReference>
<dbReference type="Proteomes" id="UP000549394">
    <property type="component" value="Unassembled WGS sequence"/>
</dbReference>
<name>A0A7I8W8X0_9ANNE</name>
<evidence type="ECO:0000256" key="8">
    <source>
        <dbReference type="ARBA" id="ARBA00023136"/>
    </source>
</evidence>
<keyword evidence="8 9" id="KW-0472">Membrane</keyword>
<evidence type="ECO:0000313" key="12">
    <source>
        <dbReference type="Proteomes" id="UP000549394"/>
    </source>
</evidence>
<dbReference type="EMBL" id="CAJFCJ010000021">
    <property type="protein sequence ID" value="CAD5124563.1"/>
    <property type="molecule type" value="Genomic_DNA"/>
</dbReference>
<dbReference type="InterPro" id="IPR001611">
    <property type="entry name" value="Leu-rich_rpt"/>
</dbReference>
<keyword evidence="4 10" id="KW-0732">Signal</keyword>
<keyword evidence="2" id="KW-0433">Leucine-rich repeat</keyword>
<dbReference type="OrthoDB" id="6022531at2759"/>
<dbReference type="SUPFAM" id="SSF52058">
    <property type="entry name" value="L domain-like"/>
    <property type="match status" value="1"/>
</dbReference>
<feature type="signal peptide" evidence="10">
    <location>
        <begin position="1"/>
        <end position="19"/>
    </location>
</feature>
<evidence type="ECO:0000256" key="1">
    <source>
        <dbReference type="ARBA" id="ARBA00004167"/>
    </source>
</evidence>
<dbReference type="InterPro" id="IPR032675">
    <property type="entry name" value="LRR_dom_sf"/>
</dbReference>
<dbReference type="GO" id="GO:0007165">
    <property type="term" value="P:signal transduction"/>
    <property type="evidence" value="ECO:0007669"/>
    <property type="project" value="TreeGrafter"/>
</dbReference>
<dbReference type="PROSITE" id="PS51450">
    <property type="entry name" value="LRR"/>
    <property type="match status" value="2"/>
</dbReference>
<evidence type="ECO:0000256" key="5">
    <source>
        <dbReference type="ARBA" id="ARBA00022737"/>
    </source>
</evidence>
<reference evidence="11 12" key="1">
    <citation type="submission" date="2020-08" db="EMBL/GenBank/DDBJ databases">
        <authorList>
            <person name="Hejnol A."/>
        </authorList>
    </citation>
    <scope>NUCLEOTIDE SEQUENCE [LARGE SCALE GENOMIC DNA]</scope>
</reference>
<proteinExistence type="predicted"/>
<sequence length="674" mass="77560">MKFILFLAIFICVVGLIDTYCYLTAWNTTDIDKCNNNTGVLEADYALFGSNFTTNYSSFIQEINVRYSVINWCRFSTLLESVEYLRISHSVIDINCTESFNNRNLSVKNVYFLNVSNIPSVQQFPLLESVEIANCSAKLIDINNDNLLKITVYLNSFLNSLQLNNNPKLSYLNVTNNSMLKNVTDLDGSNLTEVYLYSNALERMPYFRKLYSIDVLDISDNYLIELTLLNCHIVRLLAKGNRLETASFDSVQFLDLSSNRLNSLIIPINLKEVFLNENNFQSLDIRSRADVDLKETLIKNNCEENWRRMTKVCQPNRKTQLERLNLSFNNIKNISLRFLTESYPKLKALNLEGNPIETVEKGEFLVNVSLSSYNLQCSCNNYWLLFHPEVEFFNRSRTYFMDLCATNTAETPSVKAECNKDFCSCFSLSQASCVFGVGKNFSDKDGRLWKRKVKIPNAEGIVCNVGGLYYKNGTFFMVEKTITANLVKEFTTSATTWQPTVNITLRPTLITEKSLNCKEMNRYTCTIIIASLSCIIVISTGIYLSTCIYYWRRCSKLKNELIVAQERKLKLRHRLESFKSASKRISCSEFFNDIDENESNEDSSETFKKSVKRHRTNSTRSNWYAERPSTFDYNNDKEIPNSHTLTGTYKSPKIFLPEQHLGNRALAEQNSVKL</sequence>
<evidence type="ECO:0000256" key="4">
    <source>
        <dbReference type="ARBA" id="ARBA00022729"/>
    </source>
</evidence>
<evidence type="ECO:0000313" key="11">
    <source>
        <dbReference type="EMBL" id="CAD5124563.1"/>
    </source>
</evidence>
<dbReference type="PANTHER" id="PTHR24365:SF541">
    <property type="entry name" value="PROTEIN TOLL-RELATED"/>
    <property type="match status" value="1"/>
</dbReference>
<dbReference type="PANTHER" id="PTHR24365">
    <property type="entry name" value="TOLL-LIKE RECEPTOR"/>
    <property type="match status" value="1"/>
</dbReference>
<comment type="caution">
    <text evidence="11">The sequence shown here is derived from an EMBL/GenBank/DDBJ whole genome shotgun (WGS) entry which is preliminary data.</text>
</comment>
<keyword evidence="7" id="KW-0520">NAD</keyword>